<dbReference type="WBParaSite" id="Minc3s00299g09690">
    <property type="protein sequence ID" value="Minc3s00299g09690"/>
    <property type="gene ID" value="Minc3s00299g09690"/>
</dbReference>
<accession>A0A914L700</accession>
<keyword evidence="1" id="KW-1185">Reference proteome</keyword>
<organism evidence="1 2">
    <name type="scientific">Meloidogyne incognita</name>
    <name type="common">Southern root-knot nematode worm</name>
    <name type="synonym">Oxyuris incognita</name>
    <dbReference type="NCBI Taxonomy" id="6306"/>
    <lineage>
        <taxon>Eukaryota</taxon>
        <taxon>Metazoa</taxon>
        <taxon>Ecdysozoa</taxon>
        <taxon>Nematoda</taxon>
        <taxon>Chromadorea</taxon>
        <taxon>Rhabditida</taxon>
        <taxon>Tylenchina</taxon>
        <taxon>Tylenchomorpha</taxon>
        <taxon>Tylenchoidea</taxon>
        <taxon>Meloidogynidae</taxon>
        <taxon>Meloidogyninae</taxon>
        <taxon>Meloidogyne</taxon>
        <taxon>Meloidogyne incognita group</taxon>
    </lineage>
</organism>
<protein>
    <submittedName>
        <fullName evidence="2">Candidate secreted effector</fullName>
    </submittedName>
</protein>
<evidence type="ECO:0000313" key="1">
    <source>
        <dbReference type="Proteomes" id="UP000887563"/>
    </source>
</evidence>
<name>A0A914L700_MELIC</name>
<reference evidence="2" key="1">
    <citation type="submission" date="2022-11" db="UniProtKB">
        <authorList>
            <consortium name="WormBaseParasite"/>
        </authorList>
    </citation>
    <scope>IDENTIFICATION</scope>
</reference>
<sequence length="61" mass="6814">MEIIFPIRFVILALSLGCLSLIVANSLALNFTVICMHKELPSLMTENGGGDLHWEWTVILE</sequence>
<dbReference type="AlphaFoldDB" id="A0A914L700"/>
<dbReference type="Proteomes" id="UP000887563">
    <property type="component" value="Unplaced"/>
</dbReference>
<evidence type="ECO:0000313" key="2">
    <source>
        <dbReference type="WBParaSite" id="Minc3s00299g09690"/>
    </source>
</evidence>
<proteinExistence type="predicted"/>